<evidence type="ECO:0000313" key="10">
    <source>
        <dbReference type="Proteomes" id="UP001188597"/>
    </source>
</evidence>
<evidence type="ECO:0000256" key="6">
    <source>
        <dbReference type="ARBA" id="ARBA00023004"/>
    </source>
</evidence>
<dbReference type="Gene3D" id="1.10.630.10">
    <property type="entry name" value="Cytochrome P450"/>
    <property type="match status" value="1"/>
</dbReference>
<comment type="caution">
    <text evidence="9">The sequence shown here is derived from an EMBL/GenBank/DDBJ whole genome shotgun (WGS) entry which is preliminary data.</text>
</comment>
<dbReference type="AlphaFoldDB" id="A0AA89BQJ3"/>
<proteinExistence type="inferred from homology"/>
<protein>
    <recommendedName>
        <fullName evidence="11">Cytochrome P450</fullName>
    </recommendedName>
</protein>
<dbReference type="Proteomes" id="UP001188597">
    <property type="component" value="Unassembled WGS sequence"/>
</dbReference>
<dbReference type="InterPro" id="IPR036396">
    <property type="entry name" value="Cyt_P450_sf"/>
</dbReference>
<evidence type="ECO:0008006" key="11">
    <source>
        <dbReference type="Google" id="ProtNLM"/>
    </source>
</evidence>
<evidence type="ECO:0000256" key="5">
    <source>
        <dbReference type="ARBA" id="ARBA00023002"/>
    </source>
</evidence>
<keyword evidence="6" id="KW-0408">Iron</keyword>
<keyword evidence="3" id="KW-0349">Heme</keyword>
<keyword evidence="8" id="KW-0472">Membrane</keyword>
<evidence type="ECO:0000313" key="9">
    <source>
        <dbReference type="EMBL" id="KAK3040366.1"/>
    </source>
</evidence>
<gene>
    <name evidence="9" type="ORF">RJ639_026771</name>
</gene>
<dbReference type="EMBL" id="JAVXUP010000055">
    <property type="protein sequence ID" value="KAK3040366.1"/>
    <property type="molecule type" value="Genomic_DNA"/>
</dbReference>
<keyword evidence="7" id="KW-0503">Monooxygenase</keyword>
<keyword evidence="10" id="KW-1185">Reference proteome</keyword>
<accession>A0AA89BQJ3</accession>
<dbReference type="GO" id="GO:0005506">
    <property type="term" value="F:iron ion binding"/>
    <property type="evidence" value="ECO:0007669"/>
    <property type="project" value="InterPro"/>
</dbReference>
<keyword evidence="8" id="KW-0812">Transmembrane</keyword>
<keyword evidence="4" id="KW-0479">Metal-binding</keyword>
<evidence type="ECO:0000256" key="2">
    <source>
        <dbReference type="ARBA" id="ARBA00010617"/>
    </source>
</evidence>
<dbReference type="SUPFAM" id="SSF48264">
    <property type="entry name" value="Cytochrome P450"/>
    <property type="match status" value="1"/>
</dbReference>
<feature type="transmembrane region" description="Helical" evidence="8">
    <location>
        <begin position="6"/>
        <end position="25"/>
    </location>
</feature>
<evidence type="ECO:0000256" key="1">
    <source>
        <dbReference type="ARBA" id="ARBA00001971"/>
    </source>
</evidence>
<name>A0AA89BQJ3_9ASTE</name>
<evidence type="ECO:0000256" key="7">
    <source>
        <dbReference type="ARBA" id="ARBA00023033"/>
    </source>
</evidence>
<reference evidence="9" key="1">
    <citation type="submission" date="2022-12" db="EMBL/GenBank/DDBJ databases">
        <title>Draft genome assemblies for two species of Escallonia (Escalloniales).</title>
        <authorList>
            <person name="Chanderbali A."/>
            <person name="Dervinis C."/>
            <person name="Anghel I."/>
            <person name="Soltis D."/>
            <person name="Soltis P."/>
            <person name="Zapata F."/>
        </authorList>
    </citation>
    <scope>NUCLEOTIDE SEQUENCE</scope>
    <source>
        <strain evidence="9">UCBG64.0493</strain>
        <tissue evidence="9">Leaf</tissue>
    </source>
</reference>
<comment type="similarity">
    <text evidence="2">Belongs to the cytochrome P450 family.</text>
</comment>
<dbReference type="GO" id="GO:0016705">
    <property type="term" value="F:oxidoreductase activity, acting on paired donors, with incorporation or reduction of molecular oxygen"/>
    <property type="evidence" value="ECO:0007669"/>
    <property type="project" value="InterPro"/>
</dbReference>
<organism evidence="9 10">
    <name type="scientific">Escallonia herrerae</name>
    <dbReference type="NCBI Taxonomy" id="1293975"/>
    <lineage>
        <taxon>Eukaryota</taxon>
        <taxon>Viridiplantae</taxon>
        <taxon>Streptophyta</taxon>
        <taxon>Embryophyta</taxon>
        <taxon>Tracheophyta</taxon>
        <taxon>Spermatophyta</taxon>
        <taxon>Magnoliopsida</taxon>
        <taxon>eudicotyledons</taxon>
        <taxon>Gunneridae</taxon>
        <taxon>Pentapetalae</taxon>
        <taxon>asterids</taxon>
        <taxon>campanulids</taxon>
        <taxon>Escalloniales</taxon>
        <taxon>Escalloniaceae</taxon>
        <taxon>Escallonia</taxon>
    </lineage>
</organism>
<dbReference type="GO" id="GO:0004497">
    <property type="term" value="F:monooxygenase activity"/>
    <property type="evidence" value="ECO:0007669"/>
    <property type="project" value="UniProtKB-KW"/>
</dbReference>
<dbReference type="PANTHER" id="PTHR47944:SF5">
    <property type="entry name" value="CYTOCHROME P450 71A1-LIKE"/>
    <property type="match status" value="1"/>
</dbReference>
<keyword evidence="5" id="KW-0560">Oxidoreductase</keyword>
<comment type="cofactor">
    <cofactor evidence="1">
        <name>heme</name>
        <dbReference type="ChEBI" id="CHEBI:30413"/>
    </cofactor>
</comment>
<keyword evidence="8" id="KW-1133">Transmembrane helix</keyword>
<evidence type="ECO:0000256" key="3">
    <source>
        <dbReference type="ARBA" id="ARBA00022617"/>
    </source>
</evidence>
<sequence length="122" mass="13316">MEVPPSWYVLAVALLAASAIISKLFNAYQTRKSTPPGPGPWPIIVNLILIGLPPHQSLHNLSRKDGQLCSLNTSGPRPWPIIVNLNLIGPLPHQSLHNLSRKNGQLRSLSSVQMVKTCLGRC</sequence>
<dbReference type="PANTHER" id="PTHR47944">
    <property type="entry name" value="CYTOCHROME P450 98A9"/>
    <property type="match status" value="1"/>
</dbReference>
<evidence type="ECO:0000256" key="4">
    <source>
        <dbReference type="ARBA" id="ARBA00022723"/>
    </source>
</evidence>
<evidence type="ECO:0000256" key="8">
    <source>
        <dbReference type="SAM" id="Phobius"/>
    </source>
</evidence>
<dbReference type="GO" id="GO:0020037">
    <property type="term" value="F:heme binding"/>
    <property type="evidence" value="ECO:0007669"/>
    <property type="project" value="InterPro"/>
</dbReference>